<feature type="transmembrane region" description="Helical" evidence="2">
    <location>
        <begin position="516"/>
        <end position="539"/>
    </location>
</feature>
<evidence type="ECO:0000313" key="4">
    <source>
        <dbReference type="Proteomes" id="UP000288859"/>
    </source>
</evidence>
<feature type="compositionally biased region" description="Basic and acidic residues" evidence="1">
    <location>
        <begin position="706"/>
        <end position="731"/>
    </location>
</feature>
<dbReference type="VEuPathDB" id="FungiDB:PV10_00444"/>
<dbReference type="AlphaFoldDB" id="A0A438NGV6"/>
<evidence type="ECO:0000313" key="3">
    <source>
        <dbReference type="EMBL" id="RVX74961.1"/>
    </source>
</evidence>
<keyword evidence="2" id="KW-0812">Transmembrane</keyword>
<dbReference type="InterPro" id="IPR007720">
    <property type="entry name" value="PigQ/GPI1"/>
</dbReference>
<dbReference type="PANTHER" id="PTHR21329:SF3">
    <property type="entry name" value="PHOSPHATIDYLINOSITOL N-ACETYLGLUCOSAMINYLTRANSFERASE SUBUNIT Q"/>
    <property type="match status" value="1"/>
</dbReference>
<feature type="transmembrane region" description="Helical" evidence="2">
    <location>
        <begin position="577"/>
        <end position="601"/>
    </location>
</feature>
<feature type="region of interest" description="Disordered" evidence="1">
    <location>
        <begin position="706"/>
        <end position="744"/>
    </location>
</feature>
<feature type="transmembrane region" description="Helical" evidence="2">
    <location>
        <begin position="546"/>
        <end position="565"/>
    </location>
</feature>
<proteinExistence type="predicted"/>
<dbReference type="OrthoDB" id="70250at2759"/>
<dbReference type="PANTHER" id="PTHR21329">
    <property type="entry name" value="PHOSPHATIDYLINOSITOL N-ACETYLGLUCOSAMINYLTRANSFERASE SUBUNIT Q-RELATED"/>
    <property type="match status" value="1"/>
</dbReference>
<evidence type="ECO:0000256" key="1">
    <source>
        <dbReference type="SAM" id="MobiDB-lite"/>
    </source>
</evidence>
<dbReference type="GO" id="GO:0005783">
    <property type="term" value="C:endoplasmic reticulum"/>
    <property type="evidence" value="ECO:0007669"/>
    <property type="project" value="TreeGrafter"/>
</dbReference>
<evidence type="ECO:0000256" key="2">
    <source>
        <dbReference type="SAM" id="Phobius"/>
    </source>
</evidence>
<protein>
    <recommendedName>
        <fullName evidence="5">N-acetylglucosaminyl transferase component Gpi1</fullName>
    </recommendedName>
</protein>
<feature type="transmembrane region" description="Helical" evidence="2">
    <location>
        <begin position="622"/>
        <end position="647"/>
    </location>
</feature>
<feature type="compositionally biased region" description="Acidic residues" evidence="1">
    <location>
        <begin position="732"/>
        <end position="743"/>
    </location>
</feature>
<dbReference type="GO" id="GO:0016020">
    <property type="term" value="C:membrane"/>
    <property type="evidence" value="ECO:0007669"/>
    <property type="project" value="InterPro"/>
</dbReference>
<feature type="transmembrane region" description="Helical" evidence="2">
    <location>
        <begin position="456"/>
        <end position="473"/>
    </location>
</feature>
<keyword evidence="2" id="KW-0472">Membrane</keyword>
<reference evidence="3 4" key="1">
    <citation type="submission" date="2017-03" db="EMBL/GenBank/DDBJ databases">
        <title>Genomes of endolithic fungi from Antarctica.</title>
        <authorList>
            <person name="Coleine C."/>
            <person name="Masonjones S."/>
            <person name="Stajich J.E."/>
        </authorList>
    </citation>
    <scope>NUCLEOTIDE SEQUENCE [LARGE SCALE GENOMIC DNA]</scope>
    <source>
        <strain evidence="3 4">CCFEE 6314</strain>
    </source>
</reference>
<dbReference type="Pfam" id="PF05024">
    <property type="entry name" value="Gpi1"/>
    <property type="match status" value="1"/>
</dbReference>
<name>A0A438NGV6_EXOME</name>
<comment type="caution">
    <text evidence="3">The sequence shown here is derived from an EMBL/GenBank/DDBJ whole genome shotgun (WGS) entry which is preliminary data.</text>
</comment>
<evidence type="ECO:0008006" key="5">
    <source>
        <dbReference type="Google" id="ProtNLM"/>
    </source>
</evidence>
<dbReference type="GO" id="GO:0006506">
    <property type="term" value="P:GPI anchor biosynthetic process"/>
    <property type="evidence" value="ECO:0007669"/>
    <property type="project" value="InterPro"/>
</dbReference>
<accession>A0A438NGV6</accession>
<keyword evidence="2" id="KW-1133">Transmembrane helix</keyword>
<feature type="transmembrane region" description="Helical" evidence="2">
    <location>
        <begin position="341"/>
        <end position="358"/>
    </location>
</feature>
<dbReference type="EMBL" id="NAJM01000003">
    <property type="protein sequence ID" value="RVX74961.1"/>
    <property type="molecule type" value="Genomic_DNA"/>
</dbReference>
<gene>
    <name evidence="3" type="ORF">B0A52_01238</name>
</gene>
<organism evidence="3 4">
    <name type="scientific">Exophiala mesophila</name>
    <name type="common">Black yeast-like fungus</name>
    <dbReference type="NCBI Taxonomy" id="212818"/>
    <lineage>
        <taxon>Eukaryota</taxon>
        <taxon>Fungi</taxon>
        <taxon>Dikarya</taxon>
        <taxon>Ascomycota</taxon>
        <taxon>Pezizomycotina</taxon>
        <taxon>Eurotiomycetes</taxon>
        <taxon>Chaetothyriomycetidae</taxon>
        <taxon>Chaetothyriales</taxon>
        <taxon>Herpotrichiellaceae</taxon>
        <taxon>Exophiala</taxon>
    </lineage>
</organism>
<sequence length="859" mass="97379">MHPFSSLTIGIFVAGYITARWDLVTRLYELSLFAWDHGVITRATKAFAVISLIFVALAIPLDRIAAHEASVVSHFFPSEDQALTFAASKIPHTRNICSRTITSDGMLRVFWPNTLIRSTTPGVIVGWRNSALDLFVVTILEDVEVRSVESALRMGTLFRNSPYPVARIFQLCDRSNMHVLGTLNHPHIPDTFDPTKICAFILPDNKRPFIYCPVDAGLSVQVVLFDPPNPNQLQYISLRPISLTLGRPSEPKPSSKTMNEIEVEDVEERKRTSQLVTKLRFHTVIRHDATPKEMALGSILRQINCAQEVADLLQKNSPLVGPRRKRSLSVSERVVESAQSLYSFAAWSLWTLFMTYAFPTLLWVFKIAVICHHILAEGVLQVLEYRLPFQKRSDDSSVQGDPLALKDISACCQQVHLRLQQFSYYPAQYSLLQKRHATWSSFPTTNSDYIRFYNSLWLVANDVIIGIAMGSFINENAQATAQFLSYNLDQYMIEGLKSMIRWLMSYPGGLKLNTELAAFLGDLFLWVIEYWSSTLLVMILPRLPTIVYVIGFSSFAGASMPIAIFSDLLGLMTLHIYSFYVASARIFNWQLTIISSLFHLFRGKKRNVLRNRIDNCDYDLDQLLLGTILFTLLFFLLPTVVVFYLTFASARMAIITVKATLDTCLACLNHFPLFALMLRVKDSKRLPGGVHFQLLETEQIQLPAREETPKTKINELDKGQDQGQGQDRDQDQDQDQSQEEDQEPISMSVAYVSLSSIPLSLRQIFEQYFHLWARIQHHYLSPKVIFRLLTGGFVPPLGRHEMYGLQYSALPRERASVAEVWKSLSEAIVESPSSTSSSKPSTSNLSLGQYGRAIGKRWK</sequence>
<dbReference type="Proteomes" id="UP000288859">
    <property type="component" value="Unassembled WGS sequence"/>
</dbReference>